<evidence type="ECO:0000313" key="2">
    <source>
        <dbReference type="Proteomes" id="UP000019149"/>
    </source>
</evidence>
<organism evidence="1 2">
    <name type="scientific">Echinococcus granulosus</name>
    <name type="common">Hydatid tapeworm</name>
    <dbReference type="NCBI Taxonomy" id="6210"/>
    <lineage>
        <taxon>Eukaryota</taxon>
        <taxon>Metazoa</taxon>
        <taxon>Spiralia</taxon>
        <taxon>Lophotrochozoa</taxon>
        <taxon>Platyhelminthes</taxon>
        <taxon>Cestoda</taxon>
        <taxon>Eucestoda</taxon>
        <taxon>Cyclophyllidea</taxon>
        <taxon>Taeniidae</taxon>
        <taxon>Echinococcus</taxon>
        <taxon>Echinococcus granulosus group</taxon>
    </lineage>
</organism>
<dbReference type="AlphaFoldDB" id="W6U4K3"/>
<accession>W6U4K3</accession>
<proteinExistence type="predicted"/>
<dbReference type="Proteomes" id="UP000019149">
    <property type="component" value="Unassembled WGS sequence"/>
</dbReference>
<name>W6U4K3_ECHGR</name>
<dbReference type="CTD" id="36345389"/>
<keyword evidence="2" id="KW-1185">Reference proteome</keyword>
<comment type="caution">
    <text evidence="1">The sequence shown here is derived from an EMBL/GenBank/DDBJ whole genome shotgun (WGS) entry which is preliminary data.</text>
</comment>
<protein>
    <submittedName>
        <fullName evidence="1">Uncharacterized protein</fullName>
    </submittedName>
</protein>
<dbReference type="GeneID" id="36345389"/>
<evidence type="ECO:0000313" key="1">
    <source>
        <dbReference type="EMBL" id="EUB55466.1"/>
    </source>
</evidence>
<dbReference type="EMBL" id="APAU02000160">
    <property type="protein sequence ID" value="EUB55466.1"/>
    <property type="molecule type" value="Genomic_DNA"/>
</dbReference>
<reference evidence="1 2" key="1">
    <citation type="journal article" date="2013" name="Nat. Genet.">
        <title>The genome of the hydatid tapeworm Echinococcus granulosus.</title>
        <authorList>
            <person name="Zheng H."/>
            <person name="Zhang W."/>
            <person name="Zhang L."/>
            <person name="Zhang Z."/>
            <person name="Li J."/>
            <person name="Lu G."/>
            <person name="Zhu Y."/>
            <person name="Wang Y."/>
            <person name="Huang Y."/>
            <person name="Liu J."/>
            <person name="Kang H."/>
            <person name="Chen J."/>
            <person name="Wang L."/>
            <person name="Chen A."/>
            <person name="Yu S."/>
            <person name="Gao Z."/>
            <person name="Jin L."/>
            <person name="Gu W."/>
            <person name="Wang Z."/>
            <person name="Zhao L."/>
            <person name="Shi B."/>
            <person name="Wen H."/>
            <person name="Lin R."/>
            <person name="Jones M.K."/>
            <person name="Brejova B."/>
            <person name="Vinar T."/>
            <person name="Zhao G."/>
            <person name="McManus D.P."/>
            <person name="Chen Z."/>
            <person name="Zhou Y."/>
            <person name="Wang S."/>
        </authorList>
    </citation>
    <scope>NUCLEOTIDE SEQUENCE [LARGE SCALE GENOMIC DNA]</scope>
</reference>
<sequence length="103" mass="11041">MSIGTVEAEFVRCECEMADIVVVIATLRPKPTEPPEDAGIAIHCCPFSNYPKPSKKFGSHHDQLSSNGAGSSALVCLITWSEVTEMATLAAAVNEYVVQSENI</sequence>
<dbReference type="RefSeq" id="XP_024346662.1">
    <property type="nucleotide sequence ID" value="XM_024498923.1"/>
</dbReference>
<gene>
    <name evidence="1" type="ORF">EGR_09674</name>
</gene>
<dbReference type="KEGG" id="egl:EGR_09674"/>